<organism evidence="3 4">
    <name type="scientific">Schizothecium vesticola</name>
    <dbReference type="NCBI Taxonomy" id="314040"/>
    <lineage>
        <taxon>Eukaryota</taxon>
        <taxon>Fungi</taxon>
        <taxon>Dikarya</taxon>
        <taxon>Ascomycota</taxon>
        <taxon>Pezizomycotina</taxon>
        <taxon>Sordariomycetes</taxon>
        <taxon>Sordariomycetidae</taxon>
        <taxon>Sordariales</taxon>
        <taxon>Schizotheciaceae</taxon>
        <taxon>Schizothecium</taxon>
    </lineage>
</organism>
<dbReference type="EMBL" id="JAUKUD010000006">
    <property type="protein sequence ID" value="KAK0740357.1"/>
    <property type="molecule type" value="Genomic_DNA"/>
</dbReference>
<gene>
    <name evidence="3" type="ORF">B0T18DRAFT_333017</name>
</gene>
<protein>
    <recommendedName>
        <fullName evidence="2">DnaJ homologue subfamily C member 28 conserved domain-containing protein</fullName>
    </recommendedName>
</protein>
<proteinExistence type="predicted"/>
<sequence length="454" mass="50752">MSARLEQATEDALLTGGRAGQQAVRDAGFSEDLKARLLAKLEGAQLESAEHAEHPIPDSAGAGTRHAAMARPWDGTEAREDAVRRMLEDAKPRLKGAARAPGVVVDMRVRRERVRGAGERLAEARDRVAGYKGRGEWMGALSDKEKEERRREYSERFGPGVRTMPATMTGLAGLANERIEEAMARGAFKGIPRGKGVERDGRADNPFIDTTEYILNNMIKRQDLAPPWIDKQQELLSAVRVFRLRLRNDWKRHASRMMASRGGSLQEQMARAEENTRAEQVHNPRRRKVEEITVPTNTTDDAVIATARPSPAREESQDASPDATPQITASRPFRDPDWEAAEKAYMELAISNLNSITRSYNLMAPELAKKPYFSLQRELDSCFAEVAPLIANEIKQRAAAPRKSFIDSMPGPKKGVLERFGVDAASDAKRAHESSAKHYGWKDFWKDFWRAPKT</sequence>
<evidence type="ECO:0000256" key="1">
    <source>
        <dbReference type="SAM" id="MobiDB-lite"/>
    </source>
</evidence>
<dbReference type="PANTHER" id="PTHR39394:SF1">
    <property type="entry name" value="DNAJ HOMOLOGUE SUBFAMILY C MEMBER 28 CONSERVED DOMAIN-CONTAINING PROTEIN"/>
    <property type="match status" value="1"/>
</dbReference>
<dbReference type="Proteomes" id="UP001172155">
    <property type="component" value="Unassembled WGS sequence"/>
</dbReference>
<evidence type="ECO:0000313" key="3">
    <source>
        <dbReference type="EMBL" id="KAK0740357.1"/>
    </source>
</evidence>
<evidence type="ECO:0000259" key="2">
    <source>
        <dbReference type="Pfam" id="PF09350"/>
    </source>
</evidence>
<name>A0AA40JZB4_9PEZI</name>
<dbReference type="PANTHER" id="PTHR39394">
    <property type="entry name" value="YALI0E31793P"/>
    <property type="match status" value="1"/>
</dbReference>
<feature type="region of interest" description="Disordered" evidence="1">
    <location>
        <begin position="296"/>
        <end position="335"/>
    </location>
</feature>
<feature type="region of interest" description="Disordered" evidence="1">
    <location>
        <begin position="1"/>
        <end position="24"/>
    </location>
</feature>
<keyword evidence="4" id="KW-1185">Reference proteome</keyword>
<dbReference type="AlphaFoldDB" id="A0AA40JZB4"/>
<feature type="region of interest" description="Disordered" evidence="1">
    <location>
        <begin position="46"/>
        <end position="65"/>
    </location>
</feature>
<reference evidence="3" key="1">
    <citation type="submission" date="2023-06" db="EMBL/GenBank/DDBJ databases">
        <title>Genome-scale phylogeny and comparative genomics of the fungal order Sordariales.</title>
        <authorList>
            <consortium name="Lawrence Berkeley National Laboratory"/>
            <person name="Hensen N."/>
            <person name="Bonometti L."/>
            <person name="Westerberg I."/>
            <person name="Brannstrom I.O."/>
            <person name="Guillou S."/>
            <person name="Cros-Aarteil S."/>
            <person name="Calhoun S."/>
            <person name="Haridas S."/>
            <person name="Kuo A."/>
            <person name="Mondo S."/>
            <person name="Pangilinan J."/>
            <person name="Riley R."/>
            <person name="LaButti K."/>
            <person name="Andreopoulos B."/>
            <person name="Lipzen A."/>
            <person name="Chen C."/>
            <person name="Yanf M."/>
            <person name="Daum C."/>
            <person name="Ng V."/>
            <person name="Clum A."/>
            <person name="Steindorff A."/>
            <person name="Ohm R."/>
            <person name="Martin F."/>
            <person name="Silar P."/>
            <person name="Natvig D."/>
            <person name="Lalanne C."/>
            <person name="Gautier V."/>
            <person name="Ament-velasquez S.L."/>
            <person name="Kruys A."/>
            <person name="Hutchinson M.I."/>
            <person name="Powell A.J."/>
            <person name="Barry K."/>
            <person name="Miller A.N."/>
            <person name="Grigoriev I.V."/>
            <person name="Debuchy R."/>
            <person name="Gladieux P."/>
            <person name="Thoren M.H."/>
            <person name="Johannesson H."/>
        </authorList>
    </citation>
    <scope>NUCLEOTIDE SEQUENCE</scope>
    <source>
        <strain evidence="3">SMH3187-1</strain>
    </source>
</reference>
<dbReference type="Pfam" id="PF09350">
    <property type="entry name" value="DJC28_CD"/>
    <property type="match status" value="1"/>
</dbReference>
<comment type="caution">
    <text evidence="3">The sequence shown here is derived from an EMBL/GenBank/DDBJ whole genome shotgun (WGS) entry which is preliminary data.</text>
</comment>
<accession>A0AA40JZB4</accession>
<dbReference type="InterPro" id="IPR018961">
    <property type="entry name" value="DnaJ_homolog_subfam-C_membr-28"/>
</dbReference>
<evidence type="ECO:0000313" key="4">
    <source>
        <dbReference type="Proteomes" id="UP001172155"/>
    </source>
</evidence>
<feature type="domain" description="DnaJ homologue subfamily C member 28 conserved" evidence="2">
    <location>
        <begin position="174"/>
        <end position="243"/>
    </location>
</feature>